<protein>
    <submittedName>
        <fullName evidence="2">Uncharacterized protein</fullName>
    </submittedName>
</protein>
<keyword evidence="1" id="KW-0472">Membrane</keyword>
<feature type="transmembrane region" description="Helical" evidence="1">
    <location>
        <begin position="28"/>
        <end position="48"/>
    </location>
</feature>
<organism evidence="2 3">
    <name type="scientific">Ostreobium quekettii</name>
    <dbReference type="NCBI Taxonomy" id="121088"/>
    <lineage>
        <taxon>Eukaryota</taxon>
        <taxon>Viridiplantae</taxon>
        <taxon>Chlorophyta</taxon>
        <taxon>core chlorophytes</taxon>
        <taxon>Ulvophyceae</taxon>
        <taxon>TCBD clade</taxon>
        <taxon>Bryopsidales</taxon>
        <taxon>Ostreobineae</taxon>
        <taxon>Ostreobiaceae</taxon>
        <taxon>Ostreobium</taxon>
    </lineage>
</organism>
<dbReference type="Pfam" id="PF08560">
    <property type="entry name" value="DUF1757"/>
    <property type="match status" value="1"/>
</dbReference>
<sequence length="168" mass="17414">MAKSRDDDFDPSRFSAARLCSHALQKGFQAGAVVGAAAVLPTLAFLAYRKTGSPAMEPGVVMEALGKSGLMGTGLSGILVSGKMIGMDREGLEDRVYRLHYNEGQKRVDRFCQAGGLLGAIAAAFLVNKSPMVVVGGAAAGAFLGVVAHGTTAAKDSTPNKMMHEVTN</sequence>
<keyword evidence="1" id="KW-0812">Transmembrane</keyword>
<keyword evidence="1" id="KW-1133">Transmembrane helix</keyword>
<reference evidence="2" key="1">
    <citation type="submission" date="2020-12" db="EMBL/GenBank/DDBJ databases">
        <authorList>
            <person name="Iha C."/>
        </authorList>
    </citation>
    <scope>NUCLEOTIDE SEQUENCE</scope>
</reference>
<comment type="caution">
    <text evidence="2">The sequence shown here is derived from an EMBL/GenBank/DDBJ whole genome shotgun (WGS) entry which is preliminary data.</text>
</comment>
<keyword evidence="3" id="KW-1185">Reference proteome</keyword>
<dbReference type="AlphaFoldDB" id="A0A8S1JFG1"/>
<gene>
    <name evidence="2" type="ORF">OSTQU699_LOCUS10521</name>
</gene>
<dbReference type="OrthoDB" id="544298at2759"/>
<dbReference type="Proteomes" id="UP000708148">
    <property type="component" value="Unassembled WGS sequence"/>
</dbReference>
<feature type="transmembrane region" description="Helical" evidence="1">
    <location>
        <begin position="133"/>
        <end position="154"/>
    </location>
</feature>
<accession>A0A8S1JFG1</accession>
<evidence type="ECO:0000313" key="2">
    <source>
        <dbReference type="EMBL" id="CAD7705166.1"/>
    </source>
</evidence>
<dbReference type="InterPro" id="IPR013869">
    <property type="entry name" value="DUF1757"/>
</dbReference>
<proteinExistence type="predicted"/>
<evidence type="ECO:0000256" key="1">
    <source>
        <dbReference type="SAM" id="Phobius"/>
    </source>
</evidence>
<dbReference type="EMBL" id="CAJHUC010003041">
    <property type="protein sequence ID" value="CAD7705166.1"/>
    <property type="molecule type" value="Genomic_DNA"/>
</dbReference>
<name>A0A8S1JFG1_9CHLO</name>
<evidence type="ECO:0000313" key="3">
    <source>
        <dbReference type="Proteomes" id="UP000708148"/>
    </source>
</evidence>